<comment type="caution">
    <text evidence="9">The sequence shown here is derived from an EMBL/GenBank/DDBJ whole genome shotgun (WGS) entry which is preliminary data.</text>
</comment>
<dbReference type="RefSeq" id="XP_015652252.1">
    <property type="nucleotide sequence ID" value="XM_015809316.1"/>
</dbReference>
<protein>
    <recommendedName>
        <fullName evidence="11">Nop14-like family protein</fullName>
    </recommendedName>
</protein>
<dbReference type="GeneID" id="26909973"/>
<dbReference type="OMA" id="NSTHVVR"/>
<keyword evidence="4" id="KW-0698">rRNA processing</keyword>
<feature type="compositionally biased region" description="Basic and acidic residues" evidence="8">
    <location>
        <begin position="37"/>
        <end position="48"/>
    </location>
</feature>
<dbReference type="GO" id="GO:0032040">
    <property type="term" value="C:small-subunit processome"/>
    <property type="evidence" value="ECO:0007669"/>
    <property type="project" value="InterPro"/>
</dbReference>
<organism evidence="9 10">
    <name type="scientific">Leptomonas pyrrhocoris</name>
    <name type="common">Firebug parasite</name>
    <dbReference type="NCBI Taxonomy" id="157538"/>
    <lineage>
        <taxon>Eukaryota</taxon>
        <taxon>Discoba</taxon>
        <taxon>Euglenozoa</taxon>
        <taxon>Kinetoplastea</taxon>
        <taxon>Metakinetoplastina</taxon>
        <taxon>Trypanosomatida</taxon>
        <taxon>Trypanosomatidae</taxon>
        <taxon>Leishmaniinae</taxon>
        <taxon>Leptomonas</taxon>
    </lineage>
</organism>
<comment type="subcellular location">
    <subcellularLocation>
        <location evidence="1">Nucleus</location>
        <location evidence="1">Nucleolus</location>
    </subcellularLocation>
</comment>
<dbReference type="InterPro" id="IPR007276">
    <property type="entry name" value="Nop14"/>
</dbReference>
<dbReference type="GO" id="GO:0030692">
    <property type="term" value="C:Noc4p-Nop14p complex"/>
    <property type="evidence" value="ECO:0007669"/>
    <property type="project" value="TreeGrafter"/>
</dbReference>
<evidence type="ECO:0000313" key="9">
    <source>
        <dbReference type="EMBL" id="KPA73812.1"/>
    </source>
</evidence>
<dbReference type="EMBL" id="LGTL01000033">
    <property type="protein sequence ID" value="KPA73813.1"/>
    <property type="molecule type" value="Genomic_DNA"/>
</dbReference>
<keyword evidence="10" id="KW-1185">Reference proteome</keyword>
<sequence>MAGSRAAHNAKLVQRHQRQQSNALAKSATNKFTQKQSHFERRREEEQVRQQGDVGGNGAANASRSVGDGLLSRGAVGGGGGGVRSGSRYTPAEEEVRETPNPFARSRASHGGNAASPFASTRSATMGMDKSLKSTRTTRRIDRFNLSGGGGGAAASAAPSSLMGVRRVREGEATGLDGLDENSAAPPSKMTRAEKFREMISNSKGQRAQLQRERAERDAATLQLDAEINDLLHLLPRRNKTEEEQEAFAQSGTAEVRALLASYRRGHEAKCLTLKSSGAFDVRPLADAARAPDRRAGGAAQASAAAAALADPTAPAPPTHAVLDAADRALLAQIRNGAARSIEEREEAEVTSTTAAAARFLTPGFSPQTATDTATRAAPPKSAVTDDFDAVMQSFQADTRRAHAVARTLTEEEEAARDAQQALLREDRQQVPSLHLQERDQTQLTRGEWVEQGGDVAFQMDDGEAHASGEDNVDIPSSFEGDSEADDLDGEDAESEGALEGAEAAEETAAAVSADRVSGSQRLDHLLEELEKLATAAPATATSSAGEGTSGSKQQQQQHLHSLLVQLHHYASSHVVDATKAFRLILVEAERSFLRGTRRGGIRRALLVYLYAITKIFPTSDYRHEVMTPFLLFLCSALMQMKLDSLEAVHGYLVLTTLLLHCLKAGGGRYCAEVVVAVLNVLSLQLPRAVLEPMRYQGSRLPIPLMDRPDAALLRTSCPSSDSSAAAGEAEGGRAAYQIGLMHTTHDPQRLLLCAYHIYDELCELYRTTPAFPVMCATPFLRLDALLLQPHSLSAAGSSEPWQPSRAVRLAHEALAVKVRDIAAAVQHHRTPLAMRTFRPRPIRQFDPLLAEREENAVKNEVRIMKRDIREDKKRLMRHLTAEATVQRRAQEKRTAVDDAQREKRYHSVMHQLQQQQHSMNTVESLKSRAKAAKKKGLSGESNAKAADSEGAA</sequence>
<feature type="region of interest" description="Disordered" evidence="8">
    <location>
        <begin position="143"/>
        <end position="162"/>
    </location>
</feature>
<keyword evidence="5" id="KW-0539">Nucleus</keyword>
<dbReference type="PANTHER" id="PTHR23183">
    <property type="entry name" value="NOP14"/>
    <property type="match status" value="1"/>
</dbReference>
<comment type="function">
    <text evidence="6">Involved in nucleolar processing of pre-18S ribosomal RNA. Has a role in the nuclear export of 40S pre-ribosomal subunit to the cytoplasm.</text>
</comment>
<dbReference type="Proteomes" id="UP000037923">
    <property type="component" value="Unassembled WGS sequence"/>
</dbReference>
<dbReference type="PANTHER" id="PTHR23183:SF0">
    <property type="entry name" value="NUCLEOLAR PROTEIN 14"/>
    <property type="match status" value="1"/>
</dbReference>
<gene>
    <name evidence="9" type="ORF">ABB37_09690</name>
</gene>
<feature type="compositionally biased region" description="Polar residues" evidence="8">
    <location>
        <begin position="911"/>
        <end position="925"/>
    </location>
</feature>
<feature type="compositionally biased region" description="Polar residues" evidence="8">
    <location>
        <begin position="19"/>
        <end position="36"/>
    </location>
</feature>
<dbReference type="GO" id="GO:0030490">
    <property type="term" value="P:maturation of SSU-rRNA"/>
    <property type="evidence" value="ECO:0007669"/>
    <property type="project" value="TreeGrafter"/>
</dbReference>
<reference evidence="9 10" key="1">
    <citation type="submission" date="2015-07" db="EMBL/GenBank/DDBJ databases">
        <title>High-quality genome of monoxenous trypanosomatid Leptomonas pyrrhocoris.</title>
        <authorList>
            <person name="Flegontov P."/>
            <person name="Butenko A."/>
            <person name="Firsov S."/>
            <person name="Vlcek C."/>
            <person name="Logacheva M.D."/>
            <person name="Field M."/>
            <person name="Filatov D."/>
            <person name="Flegontova O."/>
            <person name="Gerasimov E."/>
            <person name="Jackson A.P."/>
            <person name="Kelly S."/>
            <person name="Opperdoes F."/>
            <person name="O'Reilly A."/>
            <person name="Votypka J."/>
            <person name="Yurchenko V."/>
            <person name="Lukes J."/>
        </authorList>
    </citation>
    <scope>NUCLEOTIDE SEQUENCE [LARGE SCALE GENOMIC DNA]</scope>
    <source>
        <strain evidence="9">H10</strain>
    </source>
</reference>
<evidence type="ECO:0000256" key="6">
    <source>
        <dbReference type="ARBA" id="ARBA00024695"/>
    </source>
</evidence>
<keyword evidence="3" id="KW-0690">Ribosome biogenesis</keyword>
<evidence type="ECO:0000256" key="2">
    <source>
        <dbReference type="ARBA" id="ARBA00007466"/>
    </source>
</evidence>
<feature type="compositionally biased region" description="Acidic residues" evidence="8">
    <location>
        <begin position="481"/>
        <end position="497"/>
    </location>
</feature>
<feature type="region of interest" description="Disordered" evidence="8">
    <location>
        <begin position="908"/>
        <end position="953"/>
    </location>
</feature>
<evidence type="ECO:0008006" key="11">
    <source>
        <dbReference type="Google" id="ProtNLM"/>
    </source>
</evidence>
<evidence type="ECO:0000256" key="8">
    <source>
        <dbReference type="SAM" id="MobiDB-lite"/>
    </source>
</evidence>
<dbReference type="VEuPathDB" id="TriTrypDB:LpyrH10_33_0980"/>
<dbReference type="OrthoDB" id="441771at2759"/>
<evidence type="ECO:0000256" key="1">
    <source>
        <dbReference type="ARBA" id="ARBA00004604"/>
    </source>
</evidence>
<name>A0A0N0DQX4_LEPPY</name>
<feature type="region of interest" description="Disordered" evidence="8">
    <location>
        <begin position="536"/>
        <end position="557"/>
    </location>
</feature>
<evidence type="ECO:0000256" key="3">
    <source>
        <dbReference type="ARBA" id="ARBA00022517"/>
    </source>
</evidence>
<proteinExistence type="inferred from homology"/>
<keyword evidence="7" id="KW-0175">Coiled coil</keyword>
<accession>A0A0N0DQX4</accession>
<feature type="compositionally biased region" description="Gly residues" evidence="8">
    <location>
        <begin position="75"/>
        <end position="84"/>
    </location>
</feature>
<evidence type="ECO:0000313" key="10">
    <source>
        <dbReference type="Proteomes" id="UP000037923"/>
    </source>
</evidence>
<feature type="compositionally biased region" description="Basic residues" evidence="8">
    <location>
        <begin position="928"/>
        <end position="937"/>
    </location>
</feature>
<evidence type="ECO:0000256" key="5">
    <source>
        <dbReference type="ARBA" id="ARBA00023242"/>
    </source>
</evidence>
<dbReference type="AlphaFoldDB" id="A0A0N0DQX4"/>
<feature type="region of interest" description="Disordered" evidence="8">
    <location>
        <begin position="465"/>
        <end position="517"/>
    </location>
</feature>
<comment type="similarity">
    <text evidence="2">Belongs to the NOP14 family.</text>
</comment>
<feature type="region of interest" description="Disordered" evidence="8">
    <location>
        <begin position="426"/>
        <end position="448"/>
    </location>
</feature>
<evidence type="ECO:0000256" key="4">
    <source>
        <dbReference type="ARBA" id="ARBA00022552"/>
    </source>
</evidence>
<feature type="coiled-coil region" evidence="7">
    <location>
        <begin position="193"/>
        <end position="230"/>
    </location>
</feature>
<dbReference type="EMBL" id="LGTL01000033">
    <property type="protein sequence ID" value="KPA73812.1"/>
    <property type="molecule type" value="Genomic_DNA"/>
</dbReference>
<feature type="compositionally biased region" description="Low complexity" evidence="8">
    <location>
        <begin position="498"/>
        <end position="515"/>
    </location>
</feature>
<evidence type="ECO:0000256" key="7">
    <source>
        <dbReference type="SAM" id="Coils"/>
    </source>
</evidence>
<dbReference type="RefSeq" id="XP_015652251.1">
    <property type="nucleotide sequence ID" value="XM_015809315.1"/>
</dbReference>
<dbReference type="Pfam" id="PF04147">
    <property type="entry name" value="Nop14"/>
    <property type="match status" value="2"/>
</dbReference>
<feature type="region of interest" description="Disordered" evidence="8">
    <location>
        <begin position="1"/>
        <end position="135"/>
    </location>
</feature>